<organism evidence="1 2">
    <name type="scientific">Crepidotus variabilis</name>
    <dbReference type="NCBI Taxonomy" id="179855"/>
    <lineage>
        <taxon>Eukaryota</taxon>
        <taxon>Fungi</taxon>
        <taxon>Dikarya</taxon>
        <taxon>Basidiomycota</taxon>
        <taxon>Agaricomycotina</taxon>
        <taxon>Agaricomycetes</taxon>
        <taxon>Agaricomycetidae</taxon>
        <taxon>Agaricales</taxon>
        <taxon>Agaricineae</taxon>
        <taxon>Crepidotaceae</taxon>
        <taxon>Crepidotus</taxon>
    </lineage>
</organism>
<comment type="caution">
    <text evidence="1">The sequence shown here is derived from an EMBL/GenBank/DDBJ whole genome shotgun (WGS) entry which is preliminary data.</text>
</comment>
<evidence type="ECO:0008006" key="3">
    <source>
        <dbReference type="Google" id="ProtNLM"/>
    </source>
</evidence>
<evidence type="ECO:0000313" key="2">
    <source>
        <dbReference type="Proteomes" id="UP000807306"/>
    </source>
</evidence>
<sequence length="481" mass="55208">MNFIDQLPVDLITGIFSLICQPTEFHKDVIGYTPPFYLGTICRSWRNLAWSTPLLWTYIYLKVSSKPSNIQAELLKDCFARSGSSLLSIVFRLENENFSWDPRTTYGSKPFTERLLRLIATECARWKTLEVDIPNEGCADALGPTTLHAPHLQKLRIRICQNHLSAFFVEQRGELSHFFLEGAVGMTVHLPNRIPEVWKSITTIHLDNAVFVEDIIAILVASHQTLRHFHIHRLGTFSDESLPPAIAAEAEFPHIESLILDGGSRNQLLSIFPIFLSAPKLRKLGIKMPKRMKPADLQLFLDQMGVSLEVLRVRLRWIEDDGEFGRVQAEALIKLLSQHSKTLREFALIIQEFNRASDRFFDIFHRSLHCNGYIANGSVSGPTLLPLLKSYDFDPGFTTGPWDPEPEHAQPAVLSALQMVQSRWRNSFHWVTERSFKLNLHDENRMWVLDYLKEEVREGLQVNFTEFLLGSPPLDNWCFED</sequence>
<proteinExistence type="predicted"/>
<dbReference type="InterPro" id="IPR032675">
    <property type="entry name" value="LRR_dom_sf"/>
</dbReference>
<name>A0A9P6E4F2_9AGAR</name>
<dbReference type="OrthoDB" id="3054765at2759"/>
<accession>A0A9P6E4F2</accession>
<dbReference type="EMBL" id="MU157955">
    <property type="protein sequence ID" value="KAF9522219.1"/>
    <property type="molecule type" value="Genomic_DNA"/>
</dbReference>
<dbReference type="AlphaFoldDB" id="A0A9P6E4F2"/>
<keyword evidence="2" id="KW-1185">Reference proteome</keyword>
<reference evidence="1" key="1">
    <citation type="submission" date="2020-11" db="EMBL/GenBank/DDBJ databases">
        <authorList>
            <consortium name="DOE Joint Genome Institute"/>
            <person name="Ahrendt S."/>
            <person name="Riley R."/>
            <person name="Andreopoulos W."/>
            <person name="Labutti K."/>
            <person name="Pangilinan J."/>
            <person name="Ruiz-Duenas F.J."/>
            <person name="Barrasa J.M."/>
            <person name="Sanchez-Garcia M."/>
            <person name="Camarero S."/>
            <person name="Miyauchi S."/>
            <person name="Serrano A."/>
            <person name="Linde D."/>
            <person name="Babiker R."/>
            <person name="Drula E."/>
            <person name="Ayuso-Fernandez I."/>
            <person name="Pacheco R."/>
            <person name="Padilla G."/>
            <person name="Ferreira P."/>
            <person name="Barriuso J."/>
            <person name="Kellner H."/>
            <person name="Castanera R."/>
            <person name="Alfaro M."/>
            <person name="Ramirez L."/>
            <person name="Pisabarro A.G."/>
            <person name="Kuo A."/>
            <person name="Tritt A."/>
            <person name="Lipzen A."/>
            <person name="He G."/>
            <person name="Yan M."/>
            <person name="Ng V."/>
            <person name="Cullen D."/>
            <person name="Martin F."/>
            <person name="Rosso M.-N."/>
            <person name="Henrissat B."/>
            <person name="Hibbett D."/>
            <person name="Martinez A.T."/>
            <person name="Grigoriev I.V."/>
        </authorList>
    </citation>
    <scope>NUCLEOTIDE SEQUENCE</scope>
    <source>
        <strain evidence="1">CBS 506.95</strain>
    </source>
</reference>
<dbReference type="SUPFAM" id="SSF52047">
    <property type="entry name" value="RNI-like"/>
    <property type="match status" value="1"/>
</dbReference>
<evidence type="ECO:0000313" key="1">
    <source>
        <dbReference type="EMBL" id="KAF9522219.1"/>
    </source>
</evidence>
<gene>
    <name evidence="1" type="ORF">CPB83DRAFT_864790</name>
</gene>
<protein>
    <recommendedName>
        <fullName evidence="3">F-box domain-containing protein</fullName>
    </recommendedName>
</protein>
<dbReference type="Proteomes" id="UP000807306">
    <property type="component" value="Unassembled WGS sequence"/>
</dbReference>
<dbReference type="Gene3D" id="3.80.10.10">
    <property type="entry name" value="Ribonuclease Inhibitor"/>
    <property type="match status" value="1"/>
</dbReference>